<comment type="caution">
    <text evidence="2">The sequence shown here is derived from an EMBL/GenBank/DDBJ whole genome shotgun (WGS) entry which is preliminary data.</text>
</comment>
<dbReference type="Pfam" id="PF00462">
    <property type="entry name" value="Glutaredoxin"/>
    <property type="match status" value="1"/>
</dbReference>
<organism evidence="2 3">
    <name type="scientific">Lysinibacillus boronitolerans JCM 21713 = 10a = NBRC 103108</name>
    <dbReference type="NCBI Taxonomy" id="1294264"/>
    <lineage>
        <taxon>Bacteria</taxon>
        <taxon>Bacillati</taxon>
        <taxon>Bacillota</taxon>
        <taxon>Bacilli</taxon>
        <taxon>Bacillales</taxon>
        <taxon>Bacillaceae</taxon>
        <taxon>Lysinibacillus</taxon>
    </lineage>
</organism>
<dbReference type="EMBL" id="JPVR01000077">
    <property type="protein sequence ID" value="KGR83617.1"/>
    <property type="molecule type" value="Genomic_DNA"/>
</dbReference>
<dbReference type="InterPro" id="IPR002109">
    <property type="entry name" value="Glutaredoxin"/>
</dbReference>
<reference evidence="2 3" key="1">
    <citation type="submission" date="2014-02" db="EMBL/GenBank/DDBJ databases">
        <title>Draft genome sequence of Lysinibacillus boronitolerans NBRC 103108.</title>
        <authorList>
            <person name="Zhang F."/>
            <person name="Wang G."/>
            <person name="Zhang L."/>
        </authorList>
    </citation>
    <scope>NUCLEOTIDE SEQUENCE [LARGE SCALE GENOMIC DNA]</scope>
    <source>
        <strain evidence="2 3">NBRC 103108</strain>
    </source>
</reference>
<dbReference type="Proteomes" id="UP000030487">
    <property type="component" value="Unassembled WGS sequence"/>
</dbReference>
<proteinExistence type="predicted"/>
<protein>
    <recommendedName>
        <fullName evidence="1">Glutaredoxin domain-containing protein</fullName>
    </recommendedName>
</protein>
<dbReference type="InterPro" id="IPR036249">
    <property type="entry name" value="Thioredoxin-like_sf"/>
</dbReference>
<name>A0ABR4XX55_9BACI</name>
<dbReference type="Gene3D" id="3.40.30.10">
    <property type="entry name" value="Glutaredoxin"/>
    <property type="match status" value="1"/>
</dbReference>
<accession>A0ABR4XX55</accession>
<dbReference type="PROSITE" id="PS51354">
    <property type="entry name" value="GLUTAREDOXIN_2"/>
    <property type="match status" value="1"/>
</dbReference>
<evidence type="ECO:0000313" key="3">
    <source>
        <dbReference type="Proteomes" id="UP000030487"/>
    </source>
</evidence>
<evidence type="ECO:0000313" key="2">
    <source>
        <dbReference type="EMBL" id="KGR83617.1"/>
    </source>
</evidence>
<dbReference type="SUPFAM" id="SSF52833">
    <property type="entry name" value="Thioredoxin-like"/>
    <property type="match status" value="1"/>
</dbReference>
<sequence length="80" mass="9396">MKYDITVYSSNGCQYCVRLKEWLEENNITYINKDINEEHALKEFKQFNIHAIPFTLVVTDNKVERIIGYQPGKIKAILDS</sequence>
<keyword evidence="3" id="KW-1185">Reference proteome</keyword>
<evidence type="ECO:0000259" key="1">
    <source>
        <dbReference type="Pfam" id="PF00462"/>
    </source>
</evidence>
<dbReference type="CDD" id="cd02976">
    <property type="entry name" value="NrdH"/>
    <property type="match status" value="1"/>
</dbReference>
<feature type="domain" description="Glutaredoxin" evidence="1">
    <location>
        <begin position="5"/>
        <end position="43"/>
    </location>
</feature>
<gene>
    <name evidence="2" type="ORF">CD31_15475</name>
</gene>
<dbReference type="RefSeq" id="WP_036078682.1">
    <property type="nucleotide sequence ID" value="NZ_AVCW01000005.1"/>
</dbReference>